<dbReference type="Proteomes" id="UP000683925">
    <property type="component" value="Unassembled WGS sequence"/>
</dbReference>
<organism evidence="1 2">
    <name type="scientific">Paramecium octaurelia</name>
    <dbReference type="NCBI Taxonomy" id="43137"/>
    <lineage>
        <taxon>Eukaryota</taxon>
        <taxon>Sar</taxon>
        <taxon>Alveolata</taxon>
        <taxon>Ciliophora</taxon>
        <taxon>Intramacronucleata</taxon>
        <taxon>Oligohymenophorea</taxon>
        <taxon>Peniculida</taxon>
        <taxon>Parameciidae</taxon>
        <taxon>Paramecium</taxon>
    </lineage>
</organism>
<accession>A0A8S1VY42</accession>
<keyword evidence="2" id="KW-1185">Reference proteome</keyword>
<reference evidence="1" key="1">
    <citation type="submission" date="2021-01" db="EMBL/GenBank/DDBJ databases">
        <authorList>
            <consortium name="Genoscope - CEA"/>
            <person name="William W."/>
        </authorList>
    </citation>
    <scope>NUCLEOTIDE SEQUENCE</scope>
</reference>
<gene>
    <name evidence="1" type="ORF">POCTA_138.1.T0750236</name>
</gene>
<sequence length="244" mass="28949">MITDGFLKYQQMTLWHSVFVNLNCNQISFKQNFLAHAIDMNILSNILSNNFATYYFRYNMEIQYNHFRFIWIFKLEIIFIIIVNNKYNCEIAIFSCQDCHAPTNNDCSSCSEASHRIYIPGHKALFCPYSYLDDQINQNCLSFSDQLFDIEDLQKTNDCQNGYFQYDNSCYPCPSSISNRRVICIEYIQNIKGWKDYPVCIHNIYMDPNGSPAKIFYEYYDQFIFDGKEPFCVEIAIQILYFQL</sequence>
<dbReference type="EMBL" id="CAJJDP010000074">
    <property type="protein sequence ID" value="CAD8180802.1"/>
    <property type="molecule type" value="Genomic_DNA"/>
</dbReference>
<dbReference type="AlphaFoldDB" id="A0A8S1VY42"/>
<name>A0A8S1VY42_PAROT</name>
<evidence type="ECO:0000313" key="1">
    <source>
        <dbReference type="EMBL" id="CAD8180802.1"/>
    </source>
</evidence>
<protein>
    <submittedName>
        <fullName evidence="1">Uncharacterized protein</fullName>
    </submittedName>
</protein>
<proteinExistence type="predicted"/>
<comment type="caution">
    <text evidence="1">The sequence shown here is derived from an EMBL/GenBank/DDBJ whole genome shotgun (WGS) entry which is preliminary data.</text>
</comment>
<evidence type="ECO:0000313" key="2">
    <source>
        <dbReference type="Proteomes" id="UP000683925"/>
    </source>
</evidence>